<dbReference type="SMART" id="SM00515">
    <property type="entry name" value="eIF5C"/>
    <property type="match status" value="1"/>
</dbReference>
<proteinExistence type="predicted"/>
<evidence type="ECO:0000259" key="1">
    <source>
        <dbReference type="PROSITE" id="PS51363"/>
    </source>
</evidence>
<evidence type="ECO:0000313" key="3">
    <source>
        <dbReference type="Proteomes" id="UP000603453"/>
    </source>
</evidence>
<reference evidence="2" key="1">
    <citation type="submission" date="2020-12" db="EMBL/GenBank/DDBJ databases">
        <title>Metabolic potential, ecology and presence of endohyphal bacteria is reflected in genomic diversity of Mucoromycotina.</title>
        <authorList>
            <person name="Muszewska A."/>
            <person name="Okrasinska A."/>
            <person name="Steczkiewicz K."/>
            <person name="Drgas O."/>
            <person name="Orlowska M."/>
            <person name="Perlinska-Lenart U."/>
            <person name="Aleksandrzak-Piekarczyk T."/>
            <person name="Szatraj K."/>
            <person name="Zielenkiewicz U."/>
            <person name="Pilsyk S."/>
            <person name="Malc E."/>
            <person name="Mieczkowski P."/>
            <person name="Kruszewska J.S."/>
            <person name="Biernat P."/>
            <person name="Pawlowska J."/>
        </authorList>
    </citation>
    <scope>NUCLEOTIDE SEQUENCE</scope>
    <source>
        <strain evidence="2">WA0000017839</strain>
    </source>
</reference>
<dbReference type="Proteomes" id="UP000603453">
    <property type="component" value="Unassembled WGS sequence"/>
</dbReference>
<evidence type="ECO:0000313" key="2">
    <source>
        <dbReference type="EMBL" id="KAG2195419.1"/>
    </source>
</evidence>
<dbReference type="Pfam" id="PF02020">
    <property type="entry name" value="W2"/>
    <property type="match status" value="1"/>
</dbReference>
<dbReference type="PROSITE" id="PS51363">
    <property type="entry name" value="W2"/>
    <property type="match status" value="1"/>
</dbReference>
<accession>A0A8H7QMJ6</accession>
<comment type="caution">
    <text evidence="2">The sequence shown here is derived from an EMBL/GenBank/DDBJ whole genome shotgun (WGS) entry which is preliminary data.</text>
</comment>
<feature type="domain" description="W2" evidence="1">
    <location>
        <begin position="13"/>
        <end position="173"/>
    </location>
</feature>
<dbReference type="InterPro" id="IPR016024">
    <property type="entry name" value="ARM-type_fold"/>
</dbReference>
<dbReference type="AlphaFoldDB" id="A0A8H7QMJ6"/>
<name>A0A8H7QMJ6_9FUNG</name>
<dbReference type="OrthoDB" id="410307at2759"/>
<protein>
    <recommendedName>
        <fullName evidence="1">W2 domain-containing protein</fullName>
    </recommendedName>
</protein>
<dbReference type="EMBL" id="JAEPRD010000171">
    <property type="protein sequence ID" value="KAG2195419.1"/>
    <property type="molecule type" value="Genomic_DNA"/>
</dbReference>
<dbReference type="Gene3D" id="1.25.40.180">
    <property type="match status" value="1"/>
</dbReference>
<gene>
    <name evidence="2" type="ORF">INT47_002858</name>
</gene>
<organism evidence="2 3">
    <name type="scientific">Mucor saturninus</name>
    <dbReference type="NCBI Taxonomy" id="64648"/>
    <lineage>
        <taxon>Eukaryota</taxon>
        <taxon>Fungi</taxon>
        <taxon>Fungi incertae sedis</taxon>
        <taxon>Mucoromycota</taxon>
        <taxon>Mucoromycotina</taxon>
        <taxon>Mucoromycetes</taxon>
        <taxon>Mucorales</taxon>
        <taxon>Mucorineae</taxon>
        <taxon>Mucoraceae</taxon>
        <taxon>Mucor</taxon>
    </lineage>
</organism>
<sequence length="173" mass="19850">MESNAVQQKTVIAPAKSAQTELIITELKKFFTNNPATVAAKGKLMQDVKEVTKIEMRNDLSKKQLLYILLVCLLEDTDSLLPILKSRDHLFKTLVKTNADQILLLKAWETFVTQRKPIMVNKTAVALSHWYDCEMVEEEAFVQWYDTLQKASPLETKSAKFIEWLNASDEEDE</sequence>
<dbReference type="InterPro" id="IPR003307">
    <property type="entry name" value="W2_domain"/>
</dbReference>
<dbReference type="SUPFAM" id="SSF48371">
    <property type="entry name" value="ARM repeat"/>
    <property type="match status" value="1"/>
</dbReference>
<keyword evidence="3" id="KW-1185">Reference proteome</keyword>